<dbReference type="GO" id="GO:0005775">
    <property type="term" value="C:vacuolar lumen"/>
    <property type="evidence" value="ECO:0007669"/>
    <property type="project" value="TreeGrafter"/>
</dbReference>
<dbReference type="GO" id="GO:0034496">
    <property type="term" value="P:multivesicular body membrane disassembly"/>
    <property type="evidence" value="ECO:0007669"/>
    <property type="project" value="TreeGrafter"/>
</dbReference>
<sequence length="559" mass="61037">MPSRALFKFIFVVLAVVLQLAVATGLLYSYAGYEWFARQQSPPSTSTQHIGLSPHAAKPNDLRLRHIFHHGAGRPGPRARRLDISPQRAAQADAASTFGPFPVRSSSISIDRPAIKNYGSQMPMSSFWISEDVPGPDVGDKETVINFAHMSEDAYKPDHSDPEWLDVDKKYNNTLPFGWSDNGIRGHVFSDKTNSTVVLSIKGTTVAMFEGNGTSGRDKDNDNLFGSCCCGQGGSYLWRTVCDCQTGTYTCDDKCIKDEMMQPNMYYEGTLELFDEVVKLYPEANIVTTGHSLGGVLASLIGLRHGIPSVTFEAYPQALAAYRLGLPTAGNITPLRKNTGGFHFGHTADPIYMGTCNSASSFCSIAGYAFETICHTGKRCAYDVVKDWGWRQSTQTHKLLYAIENVYKKYDEAAPCEDEAVDCVDCYLWKFENGTHTKPSTTTTPTSTSSSRTRTETCKTPGWWGCRDETTTSEISTTSAASTSTCETPGWFGCNDPTTTTMTTTSTSTSSSTEATTTTCTTKGWFGRCLDATPTPTTTAAEAAYAYWRTAATATQTFP</sequence>
<dbReference type="SUPFAM" id="SSF53474">
    <property type="entry name" value="alpha/beta-Hydrolases"/>
    <property type="match status" value="1"/>
</dbReference>
<dbReference type="Gene3D" id="3.40.50.1820">
    <property type="entry name" value="alpha/beta hydrolase"/>
    <property type="match status" value="1"/>
</dbReference>
<keyword evidence="11" id="KW-0735">Signal-anchor</keyword>
<dbReference type="AlphaFoldDB" id="A0A7C8I4N4"/>
<evidence type="ECO:0000256" key="2">
    <source>
        <dbReference type="ARBA" id="ARBA00004270"/>
    </source>
</evidence>
<dbReference type="PANTHER" id="PTHR47175">
    <property type="entry name" value="LIPASE ATG15-RELATED"/>
    <property type="match status" value="1"/>
</dbReference>
<comment type="caution">
    <text evidence="21">The sequence shown here is derived from an EMBL/GenBank/DDBJ whole genome shotgun (WGS) entry which is preliminary data.</text>
</comment>
<evidence type="ECO:0000256" key="12">
    <source>
        <dbReference type="ARBA" id="ARBA00022989"/>
    </source>
</evidence>
<keyword evidence="14" id="KW-0443">Lipid metabolism</keyword>
<evidence type="ECO:0000256" key="14">
    <source>
        <dbReference type="ARBA" id="ARBA00023098"/>
    </source>
</evidence>
<feature type="domain" description="Fungal lipase-type" evidence="20">
    <location>
        <begin position="265"/>
        <end position="303"/>
    </location>
</feature>
<comment type="subunit">
    <text evidence="5">Binds to both phosphatidylinositol (PI) and phosphatidylinositol 3,5-bisphosphate (PIP2).</text>
</comment>
<dbReference type="InterPro" id="IPR050805">
    <property type="entry name" value="ATG15_Lipase"/>
</dbReference>
<keyword evidence="8" id="KW-0967">Endosome</keyword>
<evidence type="ECO:0000256" key="15">
    <source>
        <dbReference type="ARBA" id="ARBA00023136"/>
    </source>
</evidence>
<dbReference type="GO" id="GO:0006660">
    <property type="term" value="P:phosphatidylserine catabolic process"/>
    <property type="evidence" value="ECO:0007669"/>
    <property type="project" value="TreeGrafter"/>
</dbReference>
<evidence type="ECO:0000256" key="4">
    <source>
        <dbReference type="ARBA" id="ARBA00010701"/>
    </source>
</evidence>
<evidence type="ECO:0000256" key="9">
    <source>
        <dbReference type="ARBA" id="ARBA00022801"/>
    </source>
</evidence>
<dbReference type="Proteomes" id="UP000481861">
    <property type="component" value="Unassembled WGS sequence"/>
</dbReference>
<dbReference type="GO" id="GO:0046461">
    <property type="term" value="P:neutral lipid catabolic process"/>
    <property type="evidence" value="ECO:0007669"/>
    <property type="project" value="TreeGrafter"/>
</dbReference>
<evidence type="ECO:0000313" key="21">
    <source>
        <dbReference type="EMBL" id="KAF2867073.1"/>
    </source>
</evidence>
<keyword evidence="12" id="KW-1133">Transmembrane helix</keyword>
<name>A0A7C8I4N4_9PLEO</name>
<dbReference type="GO" id="GO:0032585">
    <property type="term" value="C:multivesicular body membrane"/>
    <property type="evidence" value="ECO:0007669"/>
    <property type="project" value="UniProtKB-SubCell"/>
</dbReference>
<evidence type="ECO:0000256" key="18">
    <source>
        <dbReference type="ARBA" id="ARBA00029828"/>
    </source>
</evidence>
<evidence type="ECO:0000259" key="20">
    <source>
        <dbReference type="Pfam" id="PF01764"/>
    </source>
</evidence>
<proteinExistence type="inferred from homology"/>
<dbReference type="InterPro" id="IPR029058">
    <property type="entry name" value="AB_hydrolase_fold"/>
</dbReference>
<keyword evidence="16" id="KW-0325">Glycoprotein</keyword>
<evidence type="ECO:0000256" key="13">
    <source>
        <dbReference type="ARBA" id="ARBA00023006"/>
    </source>
</evidence>
<feature type="compositionally biased region" description="Low complexity" evidence="19">
    <location>
        <begin position="437"/>
        <end position="452"/>
    </location>
</feature>
<keyword evidence="22" id="KW-1185">Reference proteome</keyword>
<dbReference type="PANTHER" id="PTHR47175:SF2">
    <property type="entry name" value="LIPASE ATG15-RELATED"/>
    <property type="match status" value="1"/>
</dbReference>
<evidence type="ECO:0000313" key="22">
    <source>
        <dbReference type="Proteomes" id="UP000481861"/>
    </source>
</evidence>
<dbReference type="EC" id="3.1.1.3" evidence="6"/>
<accession>A0A7C8I4N4</accession>
<feature type="region of interest" description="Disordered" evidence="19">
    <location>
        <begin position="437"/>
        <end position="456"/>
    </location>
</feature>
<dbReference type="InterPro" id="IPR002921">
    <property type="entry name" value="Fungal_lipase-type"/>
</dbReference>
<dbReference type="GO" id="GO:0004806">
    <property type="term" value="F:triacylglycerol lipase activity"/>
    <property type="evidence" value="ECO:0007669"/>
    <property type="project" value="UniProtKB-EC"/>
</dbReference>
<keyword evidence="15" id="KW-0472">Membrane</keyword>
<evidence type="ECO:0000256" key="10">
    <source>
        <dbReference type="ARBA" id="ARBA00022963"/>
    </source>
</evidence>
<comment type="function">
    <text evidence="17">Lipase which is essential for lysis of subvacuolar cytoplasm to vacuole targeted bodies and intravacuolar autophagic bodies. Involved in the lysis of intravacuolar multivesicular body (MVB) vesicles. The intravacuolar membrane disintegration by ATG15 is critical to life span extension.</text>
</comment>
<evidence type="ECO:0000256" key="11">
    <source>
        <dbReference type="ARBA" id="ARBA00022968"/>
    </source>
</evidence>
<reference evidence="21 22" key="1">
    <citation type="submission" date="2020-01" db="EMBL/GenBank/DDBJ databases">
        <authorList>
            <consortium name="DOE Joint Genome Institute"/>
            <person name="Haridas S."/>
            <person name="Albert R."/>
            <person name="Binder M."/>
            <person name="Bloem J."/>
            <person name="Labutti K."/>
            <person name="Salamov A."/>
            <person name="Andreopoulos B."/>
            <person name="Baker S.E."/>
            <person name="Barry K."/>
            <person name="Bills G."/>
            <person name="Bluhm B.H."/>
            <person name="Cannon C."/>
            <person name="Castanera R."/>
            <person name="Culley D.E."/>
            <person name="Daum C."/>
            <person name="Ezra D."/>
            <person name="Gonzalez J.B."/>
            <person name="Henrissat B."/>
            <person name="Kuo A."/>
            <person name="Liang C."/>
            <person name="Lipzen A."/>
            <person name="Lutzoni F."/>
            <person name="Magnuson J."/>
            <person name="Mondo S."/>
            <person name="Nolan M."/>
            <person name="Ohm R."/>
            <person name="Pangilinan J."/>
            <person name="Park H.-J.H."/>
            <person name="Ramirez L."/>
            <person name="Alfaro M."/>
            <person name="Sun H."/>
            <person name="Tritt A."/>
            <person name="Yoshinaga Y."/>
            <person name="Zwiers L.-H.L."/>
            <person name="Turgeon B.G."/>
            <person name="Goodwin S.B."/>
            <person name="Spatafora J.W."/>
            <person name="Crous P.W."/>
            <person name="Grigoriev I.V."/>
        </authorList>
    </citation>
    <scope>NUCLEOTIDE SEQUENCE [LARGE SCALE GENOMIC DNA]</scope>
    <source>
        <strain evidence="21 22">CBS 611.86</strain>
    </source>
</reference>
<evidence type="ECO:0000256" key="3">
    <source>
        <dbReference type="ARBA" id="ARBA00004343"/>
    </source>
</evidence>
<comment type="similarity">
    <text evidence="4">Belongs to the AB hydrolase superfamily. Lipase family.</text>
</comment>
<keyword evidence="10" id="KW-0442">Lipid degradation</keyword>
<keyword evidence="13" id="KW-0072">Autophagy</keyword>
<evidence type="ECO:0000256" key="5">
    <source>
        <dbReference type="ARBA" id="ARBA00011137"/>
    </source>
</evidence>
<dbReference type="Pfam" id="PF01764">
    <property type="entry name" value="Lipase_3"/>
    <property type="match status" value="1"/>
</dbReference>
<organism evidence="21 22">
    <name type="scientific">Massariosphaeria phaeospora</name>
    <dbReference type="NCBI Taxonomy" id="100035"/>
    <lineage>
        <taxon>Eukaryota</taxon>
        <taxon>Fungi</taxon>
        <taxon>Dikarya</taxon>
        <taxon>Ascomycota</taxon>
        <taxon>Pezizomycotina</taxon>
        <taxon>Dothideomycetes</taxon>
        <taxon>Pleosporomycetidae</taxon>
        <taxon>Pleosporales</taxon>
        <taxon>Pleosporales incertae sedis</taxon>
        <taxon>Massariosphaeria</taxon>
    </lineage>
</organism>
<dbReference type="OrthoDB" id="58570at2759"/>
<evidence type="ECO:0000256" key="7">
    <source>
        <dbReference type="ARBA" id="ARBA00022692"/>
    </source>
</evidence>
<dbReference type="EMBL" id="JAADJZ010000024">
    <property type="protein sequence ID" value="KAF2867073.1"/>
    <property type="molecule type" value="Genomic_DNA"/>
</dbReference>
<keyword evidence="7" id="KW-0812">Transmembrane</keyword>
<evidence type="ECO:0000256" key="1">
    <source>
        <dbReference type="ARBA" id="ARBA00001024"/>
    </source>
</evidence>
<gene>
    <name evidence="21" type="ORF">BDV95DRAFT_582414</name>
</gene>
<evidence type="ECO:0000256" key="19">
    <source>
        <dbReference type="SAM" id="MobiDB-lite"/>
    </source>
</evidence>
<evidence type="ECO:0000256" key="17">
    <source>
        <dbReference type="ARBA" id="ARBA00024663"/>
    </source>
</evidence>
<evidence type="ECO:0000256" key="16">
    <source>
        <dbReference type="ARBA" id="ARBA00023180"/>
    </source>
</evidence>
<dbReference type="GO" id="GO:0004620">
    <property type="term" value="F:phospholipase activity"/>
    <property type="evidence" value="ECO:0007669"/>
    <property type="project" value="TreeGrafter"/>
</dbReference>
<keyword evidence="9 21" id="KW-0378">Hydrolase</keyword>
<comment type="catalytic activity">
    <reaction evidence="1">
        <text>a triacylglycerol + H2O = a diacylglycerol + a fatty acid + H(+)</text>
        <dbReference type="Rhea" id="RHEA:12044"/>
        <dbReference type="ChEBI" id="CHEBI:15377"/>
        <dbReference type="ChEBI" id="CHEBI:15378"/>
        <dbReference type="ChEBI" id="CHEBI:17855"/>
        <dbReference type="ChEBI" id="CHEBI:18035"/>
        <dbReference type="ChEBI" id="CHEBI:28868"/>
        <dbReference type="EC" id="3.1.1.3"/>
    </reaction>
</comment>
<dbReference type="GO" id="GO:0034727">
    <property type="term" value="P:piecemeal microautophagy of the nucleus"/>
    <property type="evidence" value="ECO:0007669"/>
    <property type="project" value="TreeGrafter"/>
</dbReference>
<comment type="subcellular location">
    <subcellularLocation>
        <location evidence="3">Endosome</location>
        <location evidence="3">Multivesicular body membrane</location>
        <topology evidence="3">Single-pass type II membrane protein</topology>
    </subcellularLocation>
    <subcellularLocation>
        <location evidence="2">Prevacuolar compartment membrane</location>
        <topology evidence="2">Single-pass type II membrane protein</topology>
    </subcellularLocation>
</comment>
<evidence type="ECO:0000256" key="6">
    <source>
        <dbReference type="ARBA" id="ARBA00013279"/>
    </source>
</evidence>
<evidence type="ECO:0000256" key="8">
    <source>
        <dbReference type="ARBA" id="ARBA00022753"/>
    </source>
</evidence>
<protein>
    <recommendedName>
        <fullName evidence="6">triacylglycerol lipase</fullName>
        <ecNumber evidence="6">3.1.1.3</ecNumber>
    </recommendedName>
    <alternativeName>
        <fullName evidence="18">Autophagy-related protein 15</fullName>
    </alternativeName>
</protein>